<name>A0A0E0CUU4_9ORYZ</name>
<organism evidence="1">
    <name type="scientific">Oryza meridionalis</name>
    <dbReference type="NCBI Taxonomy" id="40149"/>
    <lineage>
        <taxon>Eukaryota</taxon>
        <taxon>Viridiplantae</taxon>
        <taxon>Streptophyta</taxon>
        <taxon>Embryophyta</taxon>
        <taxon>Tracheophyta</taxon>
        <taxon>Spermatophyta</taxon>
        <taxon>Magnoliopsida</taxon>
        <taxon>Liliopsida</taxon>
        <taxon>Poales</taxon>
        <taxon>Poaceae</taxon>
        <taxon>BOP clade</taxon>
        <taxon>Oryzoideae</taxon>
        <taxon>Oryzeae</taxon>
        <taxon>Oryzinae</taxon>
        <taxon>Oryza</taxon>
    </lineage>
</organism>
<reference evidence="1" key="2">
    <citation type="submission" date="2018-05" db="EMBL/GenBank/DDBJ databases">
        <title>OmerRS3 (Oryza meridionalis Reference Sequence Version 3).</title>
        <authorList>
            <person name="Zhang J."/>
            <person name="Kudrna D."/>
            <person name="Lee S."/>
            <person name="Talag J."/>
            <person name="Welchert J."/>
            <person name="Wing R.A."/>
        </authorList>
    </citation>
    <scope>NUCLEOTIDE SEQUENCE [LARGE SCALE GENOMIC DNA]</scope>
    <source>
        <strain evidence="1">cv. OR44</strain>
    </source>
</reference>
<evidence type="ECO:0000313" key="1">
    <source>
        <dbReference type="EnsemblPlants" id="OMERI03G02750.1"/>
    </source>
</evidence>
<dbReference type="Gramene" id="OMERI03G02750.1">
    <property type="protein sequence ID" value="OMERI03G02750.1"/>
    <property type="gene ID" value="OMERI03G02750"/>
</dbReference>
<keyword evidence="2" id="KW-1185">Reference proteome</keyword>
<dbReference type="AlphaFoldDB" id="A0A0E0CUU4"/>
<protein>
    <submittedName>
        <fullName evidence="1">Uncharacterized protein</fullName>
    </submittedName>
</protein>
<dbReference type="Proteomes" id="UP000008021">
    <property type="component" value="Chromosome 3"/>
</dbReference>
<reference evidence="1" key="1">
    <citation type="submission" date="2015-04" db="UniProtKB">
        <authorList>
            <consortium name="EnsemblPlants"/>
        </authorList>
    </citation>
    <scope>IDENTIFICATION</scope>
</reference>
<dbReference type="HOGENOM" id="CLU_2546429_0_0_1"/>
<evidence type="ECO:0000313" key="2">
    <source>
        <dbReference type="Proteomes" id="UP000008021"/>
    </source>
</evidence>
<accession>A0A0E0CUU4</accession>
<proteinExistence type="predicted"/>
<dbReference type="EnsemblPlants" id="OMERI03G02750.1">
    <property type="protein sequence ID" value="OMERI03G02750.1"/>
    <property type="gene ID" value="OMERI03G02750"/>
</dbReference>
<sequence length="83" mass="9017">MVPKEKTFGELGMASVNSPGATAWIGEARRIEAVRDEERETGSGGGGRWVLTARGERGRGVWASMGGRPTMVWGRREVGDDQR</sequence>